<name>A0AAV6LW93_9ROSI</name>
<organism evidence="1 2">
    <name type="scientific">Cucurbita argyrosperma subsp. sororia</name>
    <dbReference type="NCBI Taxonomy" id="37648"/>
    <lineage>
        <taxon>Eukaryota</taxon>
        <taxon>Viridiplantae</taxon>
        <taxon>Streptophyta</taxon>
        <taxon>Embryophyta</taxon>
        <taxon>Tracheophyta</taxon>
        <taxon>Spermatophyta</taxon>
        <taxon>Magnoliopsida</taxon>
        <taxon>eudicotyledons</taxon>
        <taxon>Gunneridae</taxon>
        <taxon>Pentapetalae</taxon>
        <taxon>rosids</taxon>
        <taxon>fabids</taxon>
        <taxon>Cucurbitales</taxon>
        <taxon>Cucurbitaceae</taxon>
        <taxon>Cucurbiteae</taxon>
        <taxon>Cucurbita</taxon>
    </lineage>
</organism>
<comment type="caution">
    <text evidence="1">The sequence shown here is derived from an EMBL/GenBank/DDBJ whole genome shotgun (WGS) entry which is preliminary data.</text>
</comment>
<protein>
    <submittedName>
        <fullName evidence="1">Uncharacterized protein</fullName>
    </submittedName>
</protein>
<proteinExistence type="predicted"/>
<evidence type="ECO:0000313" key="1">
    <source>
        <dbReference type="EMBL" id="KAG6571369.1"/>
    </source>
</evidence>
<reference evidence="1 2" key="1">
    <citation type="journal article" date="2021" name="Hortic Res">
        <title>The domestication of Cucurbita argyrosperma as revealed by the genome of its wild relative.</title>
        <authorList>
            <person name="Barrera-Redondo J."/>
            <person name="Sanchez-de la Vega G."/>
            <person name="Aguirre-Liguori J.A."/>
            <person name="Castellanos-Morales G."/>
            <person name="Gutierrez-Guerrero Y.T."/>
            <person name="Aguirre-Dugua X."/>
            <person name="Aguirre-Planter E."/>
            <person name="Tenaillon M.I."/>
            <person name="Lira-Saade R."/>
            <person name="Eguiarte L.E."/>
        </authorList>
    </citation>
    <scope>NUCLEOTIDE SEQUENCE [LARGE SCALE GENOMIC DNA]</scope>
    <source>
        <strain evidence="1">JBR-2021</strain>
    </source>
</reference>
<dbReference type="Proteomes" id="UP000685013">
    <property type="component" value="Chromosome 20"/>
</dbReference>
<dbReference type="AlphaFoldDB" id="A0AAV6LW93"/>
<feature type="non-terminal residue" evidence="1">
    <location>
        <position position="1"/>
    </location>
</feature>
<accession>A0AAV6LW93</accession>
<keyword evidence="2" id="KW-1185">Reference proteome</keyword>
<sequence>MVKIDKLSRQADRSCRELAESHREAAENPLGAVSSVNLWRWHMSQVGKAGLGCGLYMRAGCAGYGFGLSWVPLPKA</sequence>
<evidence type="ECO:0000313" key="2">
    <source>
        <dbReference type="Proteomes" id="UP000685013"/>
    </source>
</evidence>
<gene>
    <name evidence="1" type="ORF">SDJN03_30284</name>
</gene>
<dbReference type="EMBL" id="JAGKQH010000020">
    <property type="protein sequence ID" value="KAG6571369.1"/>
    <property type="molecule type" value="Genomic_DNA"/>
</dbReference>